<dbReference type="PATRIC" id="fig|797303.5.peg.3338"/>
<dbReference type="NCBIfam" id="TIGR00183">
    <property type="entry name" value="prok_nadp_idh"/>
    <property type="match status" value="1"/>
</dbReference>
<keyword evidence="5" id="KW-0329">Glyoxylate bypass</keyword>
<evidence type="ECO:0000256" key="5">
    <source>
        <dbReference type="ARBA" id="ARBA00022435"/>
    </source>
</evidence>
<comment type="subunit">
    <text evidence="3">Homodimer.</text>
</comment>
<feature type="site" description="Critical for catalysis" evidence="17">
    <location>
        <position position="159"/>
    </location>
</feature>
<keyword evidence="11 16" id="KW-0464">Manganese</keyword>
<evidence type="ECO:0000313" key="20">
    <source>
        <dbReference type="EMBL" id="AGB33243.1"/>
    </source>
</evidence>
<feature type="modified residue" description="N6-succinyllysine" evidence="18">
    <location>
        <position position="99"/>
    </location>
</feature>
<keyword evidence="9 15" id="KW-0521">NADP</keyword>
<dbReference type="GeneID" id="14332922"/>
<keyword evidence="23" id="KW-1185">Reference proteome</keyword>
<dbReference type="RefSeq" id="WP_006182706.1">
    <property type="nucleotide sequence ID" value="NC_019962.1"/>
</dbReference>
<dbReference type="PANTHER" id="PTHR43504">
    <property type="entry name" value="ISOCITRATE DEHYDROGENASE [NADP]"/>
    <property type="match status" value="1"/>
</dbReference>
<dbReference type="GO" id="GO:0006099">
    <property type="term" value="P:tricarboxylic acid cycle"/>
    <property type="evidence" value="ECO:0007669"/>
    <property type="project" value="UniProtKB-UniRule"/>
</dbReference>
<dbReference type="Gene3D" id="3.40.718.10">
    <property type="entry name" value="Isopropylmalate Dehydrogenase"/>
    <property type="match status" value="1"/>
</dbReference>
<dbReference type="EMBL" id="AOIE01000102">
    <property type="protein sequence ID" value="ELY71608.1"/>
    <property type="molecule type" value="Genomic_DNA"/>
</dbReference>
<dbReference type="PROSITE" id="PS00470">
    <property type="entry name" value="IDH_IMDH"/>
    <property type="match status" value="1"/>
</dbReference>
<dbReference type="SMART" id="SM01329">
    <property type="entry name" value="Iso_dh"/>
    <property type="match status" value="1"/>
</dbReference>
<proteinExistence type="inferred from homology"/>
<evidence type="ECO:0000256" key="12">
    <source>
        <dbReference type="ARBA" id="ARBA00023554"/>
    </source>
</evidence>
<organism evidence="20 22">
    <name type="scientific">Natrinema pellirubrum (strain DSM 15624 / CIP 106293 / JCM 10476 / NCIMB 786 / 157)</name>
    <dbReference type="NCBI Taxonomy" id="797303"/>
    <lineage>
        <taxon>Archaea</taxon>
        <taxon>Methanobacteriati</taxon>
        <taxon>Methanobacteriota</taxon>
        <taxon>Stenosarchaea group</taxon>
        <taxon>Halobacteria</taxon>
        <taxon>Halobacteriales</taxon>
        <taxon>Natrialbaceae</taxon>
        <taxon>Natrinema</taxon>
    </lineage>
</organism>
<feature type="modified residue" description="N6-acetyllysine" evidence="18">
    <location>
        <position position="141"/>
    </location>
</feature>
<dbReference type="GO" id="GO:0004450">
    <property type="term" value="F:isocitrate dehydrogenase (NADP+) activity"/>
    <property type="evidence" value="ECO:0007669"/>
    <property type="project" value="UniProtKB-UniRule"/>
</dbReference>
<feature type="binding site" evidence="15">
    <location>
        <begin position="339"/>
        <end position="345"/>
    </location>
    <ligand>
        <name>NADP(+)</name>
        <dbReference type="ChEBI" id="CHEBI:58349"/>
    </ligand>
</feature>
<dbReference type="OrthoDB" id="23624at2157"/>
<comment type="cofactor">
    <cofactor evidence="1">
        <name>Mn(2+)</name>
        <dbReference type="ChEBI" id="CHEBI:29035"/>
    </cofactor>
</comment>
<evidence type="ECO:0000256" key="18">
    <source>
        <dbReference type="PIRSR" id="PIRSR604439-5"/>
    </source>
</evidence>
<evidence type="ECO:0000313" key="22">
    <source>
        <dbReference type="Proteomes" id="UP000010843"/>
    </source>
</evidence>
<comment type="catalytic activity">
    <reaction evidence="12">
        <text>D-threo-isocitrate + NADP(+) = 2-oxoglutarate + CO2 + NADPH</text>
        <dbReference type="Rhea" id="RHEA:19629"/>
        <dbReference type="ChEBI" id="CHEBI:15562"/>
        <dbReference type="ChEBI" id="CHEBI:16526"/>
        <dbReference type="ChEBI" id="CHEBI:16810"/>
        <dbReference type="ChEBI" id="CHEBI:57783"/>
        <dbReference type="ChEBI" id="CHEBI:58349"/>
        <dbReference type="EC" id="1.1.1.42"/>
    </reaction>
</comment>
<evidence type="ECO:0000256" key="3">
    <source>
        <dbReference type="ARBA" id="ARBA00011738"/>
    </source>
</evidence>
<dbReference type="AlphaFoldDB" id="L0JQZ8"/>
<dbReference type="KEGG" id="npe:Natpe_3468"/>
<feature type="binding site" evidence="15">
    <location>
        <position position="103"/>
    </location>
    <ligand>
        <name>NADP(+)</name>
        <dbReference type="ChEBI" id="CHEBI:58349"/>
    </ligand>
</feature>
<feature type="binding site" evidence="14">
    <location>
        <position position="112"/>
    </location>
    <ligand>
        <name>D-threo-isocitrate</name>
        <dbReference type="ChEBI" id="CHEBI:15562"/>
    </ligand>
</feature>
<dbReference type="GO" id="GO:0051287">
    <property type="term" value="F:NAD binding"/>
    <property type="evidence" value="ECO:0007669"/>
    <property type="project" value="InterPro"/>
</dbReference>
<evidence type="ECO:0000256" key="9">
    <source>
        <dbReference type="ARBA" id="ARBA00022857"/>
    </source>
</evidence>
<keyword evidence="10" id="KW-0560">Oxidoreductase</keyword>
<feature type="binding site" evidence="14">
    <location>
        <position position="118"/>
    </location>
    <ligand>
        <name>D-threo-isocitrate</name>
        <dbReference type="ChEBI" id="CHEBI:15562"/>
    </ligand>
</feature>
<evidence type="ECO:0000256" key="17">
    <source>
        <dbReference type="PIRSR" id="PIRSR604439-4"/>
    </source>
</evidence>
<dbReference type="Proteomes" id="UP000011593">
    <property type="component" value="Unassembled WGS sequence"/>
</dbReference>
<evidence type="ECO:0000256" key="6">
    <source>
        <dbReference type="ARBA" id="ARBA00022532"/>
    </source>
</evidence>
<dbReference type="EC" id="1.1.1.42" evidence="4 13"/>
<feature type="site" description="Critical for catalysis" evidence="17">
    <location>
        <position position="229"/>
    </location>
</feature>
<evidence type="ECO:0000313" key="21">
    <source>
        <dbReference type="EMBL" id="ELY71608.1"/>
    </source>
</evidence>
<comment type="similarity">
    <text evidence="2">Belongs to the isocitrate and isopropylmalate dehydrogenases family.</text>
</comment>
<keyword evidence="7" id="KW-0479">Metal-binding</keyword>
<protein>
    <recommendedName>
        <fullName evidence="4 13">Isocitrate dehydrogenase (NADP(+))</fullName>
        <ecNumber evidence="4 13">1.1.1.42</ecNumber>
    </recommendedName>
</protein>
<evidence type="ECO:0000256" key="2">
    <source>
        <dbReference type="ARBA" id="ARBA00007769"/>
    </source>
</evidence>
<evidence type="ECO:0000256" key="14">
    <source>
        <dbReference type="PIRSR" id="PIRSR604439-1"/>
    </source>
</evidence>
<keyword evidence="6" id="KW-0816">Tricarboxylic acid cycle</keyword>
<dbReference type="Pfam" id="PF00180">
    <property type="entry name" value="Iso_dh"/>
    <property type="match status" value="1"/>
</dbReference>
<dbReference type="HOGENOM" id="CLU_031953_7_1_2"/>
<reference evidence="22" key="2">
    <citation type="submission" date="2012-02" db="EMBL/GenBank/DDBJ databases">
        <title>Complete sequence of chromosome of Natrinema pellirubrum DSM 15624.</title>
        <authorList>
            <person name="Lucas S."/>
            <person name="Han J."/>
            <person name="Lapidus A."/>
            <person name="Cheng J.-F."/>
            <person name="Goodwin L."/>
            <person name="Pitluck S."/>
            <person name="Peters L."/>
            <person name="Teshima H."/>
            <person name="Detter J.C."/>
            <person name="Han C."/>
            <person name="Tapia R."/>
            <person name="Land M."/>
            <person name="Hauser L."/>
            <person name="Kyrpides N."/>
            <person name="Ivanova N."/>
            <person name="Pagani I."/>
            <person name="Sproer C."/>
            <person name="Anderson I."/>
            <person name="Woyke T."/>
        </authorList>
    </citation>
    <scope>NUCLEOTIDE SEQUENCE [LARGE SCALE GENOMIC DNA]</scope>
    <source>
        <strain evidence="22">DSM 15624 / JCM 10476 / NCIMB 786</strain>
    </source>
</reference>
<accession>L0JQZ8</accession>
<dbReference type="NCBIfam" id="NF005425">
    <property type="entry name" value="PRK07006.1"/>
    <property type="match status" value="1"/>
</dbReference>
<evidence type="ECO:0000256" key="13">
    <source>
        <dbReference type="NCBIfam" id="TIGR00183"/>
    </source>
</evidence>
<reference evidence="21 23" key="3">
    <citation type="journal article" date="2014" name="PLoS Genet.">
        <title>Phylogenetically driven sequencing of extremely halophilic archaea reveals strategies for static and dynamic osmo-response.</title>
        <authorList>
            <person name="Becker E.A."/>
            <person name="Seitzer P.M."/>
            <person name="Tritt A."/>
            <person name="Larsen D."/>
            <person name="Krusor M."/>
            <person name="Yao A.I."/>
            <person name="Wu D."/>
            <person name="Madern D."/>
            <person name="Eisen J.A."/>
            <person name="Darling A.E."/>
            <person name="Facciotti M.T."/>
        </authorList>
    </citation>
    <scope>NUCLEOTIDE SEQUENCE [LARGE SCALE GENOMIC DNA]</scope>
    <source>
        <strain evidence="21 23">DSM 15624</strain>
    </source>
</reference>
<gene>
    <name evidence="20" type="ordered locus">Natpe_3468</name>
    <name evidence="21" type="ORF">C488_16794</name>
</gene>
<dbReference type="GO" id="GO:0000287">
    <property type="term" value="F:magnesium ion binding"/>
    <property type="evidence" value="ECO:0007669"/>
    <property type="project" value="InterPro"/>
</dbReference>
<evidence type="ECO:0000256" key="7">
    <source>
        <dbReference type="ARBA" id="ARBA00022723"/>
    </source>
</evidence>
<dbReference type="Proteomes" id="UP000010843">
    <property type="component" value="Chromosome"/>
</dbReference>
<name>L0JQZ8_NATP1</name>
<evidence type="ECO:0000256" key="8">
    <source>
        <dbReference type="ARBA" id="ARBA00022842"/>
    </source>
</evidence>
<evidence type="ECO:0000256" key="11">
    <source>
        <dbReference type="ARBA" id="ARBA00023211"/>
    </source>
</evidence>
<feature type="binding site" evidence="14">
    <location>
        <position position="128"/>
    </location>
    <ligand>
        <name>D-threo-isocitrate</name>
        <dbReference type="ChEBI" id="CHEBI:15562"/>
    </ligand>
</feature>
<evidence type="ECO:0000256" key="16">
    <source>
        <dbReference type="PIRSR" id="PIRSR604439-3"/>
    </source>
</evidence>
<dbReference type="GO" id="GO:0006097">
    <property type="term" value="P:glyoxylate cycle"/>
    <property type="evidence" value="ECO:0007669"/>
    <property type="project" value="UniProtKB-KW"/>
</dbReference>
<dbReference type="InterPro" id="IPR024084">
    <property type="entry name" value="IsoPropMal-DH-like_dom"/>
</dbReference>
<feature type="binding site" evidence="15">
    <location>
        <position position="391"/>
    </location>
    <ligand>
        <name>NADP(+)</name>
        <dbReference type="ChEBI" id="CHEBI:58349"/>
    </ligand>
</feature>
<dbReference type="STRING" id="797303.Natpe_3468"/>
<evidence type="ECO:0000256" key="1">
    <source>
        <dbReference type="ARBA" id="ARBA00001936"/>
    </source>
</evidence>
<comment type="cofactor">
    <cofactor evidence="16">
        <name>Mg(2+)</name>
        <dbReference type="ChEBI" id="CHEBI:18420"/>
    </cofactor>
    <cofactor evidence="16">
        <name>Mn(2+)</name>
        <dbReference type="ChEBI" id="CHEBI:29035"/>
    </cofactor>
    <text evidence="16">Binds 1 Mg(2+) or Mn(2+) ion per subunit.</text>
</comment>
<feature type="binding site" evidence="14">
    <location>
        <position position="114"/>
    </location>
    <ligand>
        <name>D-threo-isocitrate</name>
        <dbReference type="ChEBI" id="CHEBI:15562"/>
    </ligand>
</feature>
<feature type="binding site" evidence="15">
    <location>
        <position position="395"/>
    </location>
    <ligand>
        <name>NADP(+)</name>
        <dbReference type="ChEBI" id="CHEBI:58349"/>
    </ligand>
</feature>
<sequence length="420" mass="46303">MSYDKIEVPEDGAQITLKEGTDDELEVPDNPIIPIIYGDGVGSDVGPAAQKVLEAAAEETGREINWMRLYAGESAREKYDENLPDETVEAIKEHRVAIKGPLTTPVGAGFRSLNVALRKKLDLYANVRPTYHLDGVPSPVKNPGEMDMVTFRENTEDVYAGIEWEAGTDEVQEVKEFVENDMGFDSTIYDGPVGIGVKPITEFGTKRLVRRAIDYALEHDRDSVTLVHKGNIMKFTEGQFRDWGYEVAEEEYGDEVITEDTLWEEKDGEAPDDAVVVNDRIADNMLQQILTRTDEYDVVATMNLNGDYMSDACGAQIGGLGIAPGSNFGDGLLLAEPVHGSAPKYEGQDKVNPTAMILSGRMMLEYLGWSDAADLVRDAVEETISSGKVTYDLERQLEDAEKLATSEFAEEVVANIEKLS</sequence>
<feature type="domain" description="Isopropylmalate dehydrogenase-like" evidence="19">
    <location>
        <begin position="32"/>
        <end position="412"/>
    </location>
</feature>
<evidence type="ECO:0000256" key="10">
    <source>
        <dbReference type="ARBA" id="ARBA00023002"/>
    </source>
</evidence>
<evidence type="ECO:0000256" key="15">
    <source>
        <dbReference type="PIRSR" id="PIRSR604439-2"/>
    </source>
</evidence>
<evidence type="ECO:0000256" key="4">
    <source>
        <dbReference type="ARBA" id="ARBA00013013"/>
    </source>
</evidence>
<evidence type="ECO:0000313" key="23">
    <source>
        <dbReference type="Proteomes" id="UP000011593"/>
    </source>
</evidence>
<dbReference type="PANTHER" id="PTHR43504:SF1">
    <property type="entry name" value="ISOCITRATE DEHYDROGENASE [NADP]"/>
    <property type="match status" value="1"/>
</dbReference>
<dbReference type="EMBL" id="CP003372">
    <property type="protein sequence ID" value="AGB33243.1"/>
    <property type="molecule type" value="Genomic_DNA"/>
</dbReference>
<keyword evidence="8 16" id="KW-0460">Magnesium</keyword>
<evidence type="ECO:0000259" key="19">
    <source>
        <dbReference type="SMART" id="SM01329"/>
    </source>
</evidence>
<feature type="binding site" evidence="15">
    <location>
        <position position="352"/>
    </location>
    <ligand>
        <name>NADP(+)</name>
        <dbReference type="ChEBI" id="CHEBI:58349"/>
    </ligand>
</feature>
<dbReference type="eggNOG" id="arCOG01164">
    <property type="taxonomic scope" value="Archaea"/>
</dbReference>
<feature type="binding site" evidence="16">
    <location>
        <position position="307"/>
    </location>
    <ligand>
        <name>Mg(2+)</name>
        <dbReference type="ChEBI" id="CHEBI:18420"/>
    </ligand>
</feature>
<dbReference type="InterPro" id="IPR004439">
    <property type="entry name" value="Isocitrate_DH_NADP_dimer_prok"/>
</dbReference>
<dbReference type="SUPFAM" id="SSF53659">
    <property type="entry name" value="Isocitrate/Isopropylmalate dehydrogenase-like"/>
    <property type="match status" value="1"/>
</dbReference>
<reference evidence="20" key="1">
    <citation type="submission" date="2012-02" db="EMBL/GenBank/DDBJ databases">
        <title>Complete sequence of chromosome of Natrinema pellirubrum DSM 15624.</title>
        <authorList>
            <consortium name="US DOE Joint Genome Institute"/>
            <person name="Lucas S."/>
            <person name="Han J."/>
            <person name="Lapidus A."/>
            <person name="Cheng J.-F."/>
            <person name="Goodwin L."/>
            <person name="Pitluck S."/>
            <person name="Peters L."/>
            <person name="Teshima H."/>
            <person name="Detter J.C."/>
            <person name="Han C."/>
            <person name="Tapia R."/>
            <person name="Land M."/>
            <person name="Hauser L."/>
            <person name="Kyrpides N."/>
            <person name="Ivanova N."/>
            <person name="Pagani I."/>
            <person name="Sproer C."/>
            <person name="Anderson I."/>
            <person name="Woyke T."/>
        </authorList>
    </citation>
    <scope>NUCLEOTIDE SEQUENCE</scope>
    <source>
        <strain evidence="20">DSM 15624</strain>
    </source>
</reference>
<dbReference type="InterPro" id="IPR019818">
    <property type="entry name" value="IsoCit/isopropylmalate_DH_CS"/>
</dbReference>
<feature type="binding site" evidence="14">
    <location>
        <position position="152"/>
    </location>
    <ligand>
        <name>D-threo-isocitrate</name>
        <dbReference type="ChEBI" id="CHEBI:15562"/>
    </ligand>
</feature>
<feature type="modified residue" description="Phosphoserine" evidence="18">
    <location>
        <position position="112"/>
    </location>
</feature>